<dbReference type="AlphaFoldDB" id="A0A835WUI6"/>
<feature type="region of interest" description="Disordered" evidence="2">
    <location>
        <begin position="587"/>
        <end position="614"/>
    </location>
</feature>
<evidence type="ECO:0000313" key="3">
    <source>
        <dbReference type="EMBL" id="KAG2453970.1"/>
    </source>
</evidence>
<evidence type="ECO:0000256" key="1">
    <source>
        <dbReference type="SAM" id="Coils"/>
    </source>
</evidence>
<feature type="region of interest" description="Disordered" evidence="2">
    <location>
        <begin position="356"/>
        <end position="380"/>
    </location>
</feature>
<protein>
    <submittedName>
        <fullName evidence="3">Uncharacterized protein</fullName>
    </submittedName>
</protein>
<reference evidence="3" key="1">
    <citation type="journal article" date="2020" name="bioRxiv">
        <title>Comparative genomics of Chlamydomonas.</title>
        <authorList>
            <person name="Craig R.J."/>
            <person name="Hasan A.R."/>
            <person name="Ness R.W."/>
            <person name="Keightley P.D."/>
        </authorList>
    </citation>
    <scope>NUCLEOTIDE SEQUENCE</scope>
    <source>
        <strain evidence="3">CCAP 11/173</strain>
    </source>
</reference>
<feature type="compositionally biased region" description="Gly residues" evidence="2">
    <location>
        <begin position="553"/>
        <end position="568"/>
    </location>
</feature>
<feature type="compositionally biased region" description="Low complexity" evidence="2">
    <location>
        <begin position="653"/>
        <end position="672"/>
    </location>
</feature>
<name>A0A835WUI6_9CHLO</name>
<dbReference type="Proteomes" id="UP000613740">
    <property type="component" value="Unassembled WGS sequence"/>
</dbReference>
<keyword evidence="4" id="KW-1185">Reference proteome</keyword>
<dbReference type="OrthoDB" id="10644186at2759"/>
<proteinExistence type="predicted"/>
<comment type="caution">
    <text evidence="3">The sequence shown here is derived from an EMBL/GenBank/DDBJ whole genome shotgun (WGS) entry which is preliminary data.</text>
</comment>
<evidence type="ECO:0000256" key="2">
    <source>
        <dbReference type="SAM" id="MobiDB-lite"/>
    </source>
</evidence>
<sequence length="779" mass="77239">MTTTTSRRRGSSAAAAAVRHRSQAVLRQQQAVARHHLSARCPCSSAALMLLGLLTTLAVPATAQLEQIDPASLSGGFVGGAYNPGAAGGLTAGLTGLGQGLNGQGWVGQGYGMGGGLVGVGAAGVGGGSASLGGAGLGLSSSTTAGNVGSGGLLGQGAQAVSDLLDGLGVPPVLSQFVTQPLQRSANAVATVADALTPLNLLPGSEAANSKLPHPLAALLGNGGGSVLGGGGGGGLLAMPQSAALGVRQLTDGAVGRITSSLTNRLFAPLRQGPIRSAVTTGSNLLGSLRPGGGGGLLSAFTRSSNNNGNSAGSGSSSGRGGGSSMAQSAPSDGGLLSGLPLFGYFQLQPAGNWAVGAQQQPGRGGGGGDSGSSGGGLWTAGSGLAPVGAATARDWQGFQGQLLSDMAAQNEAARRQLDAQSAALQDLLNSGSGNSNNGTAGTGGGVRGVYDAASKARADQQYEQMLNQVCNQWGLSRYFANLSSTLAPSNGPYAQLYDSYSRMYGQSFQGLSATGQQYLERLCCDLSAAQQAGLGYGDFMGRRWGSSSSSNGGAGGNDGNHGGGGSSGPQPQQQCDPRIWLARAFSTTNNSNGNNGDGAASSADNGGNGDTGKLLQQVQSMQQAYQDWNDQVIQSVPGLALLQPLQQQQQDTQHQQQQWGQGQLGQRLSQQWTGGSGAASGSSSAATDNSGLQQQQALQQAWEDWQRWVQGRGGGGVSAAGAGGVAGQLQGSVGSSSSGSSGIGSGAALTQLQTRAAHLFSSAAAPPYGGGGRRRLRS</sequence>
<feature type="region of interest" description="Disordered" evidence="2">
    <location>
        <begin position="297"/>
        <end position="331"/>
    </location>
</feature>
<organism evidence="3 4">
    <name type="scientific">Chlamydomonas schloesseri</name>
    <dbReference type="NCBI Taxonomy" id="2026947"/>
    <lineage>
        <taxon>Eukaryota</taxon>
        <taxon>Viridiplantae</taxon>
        <taxon>Chlorophyta</taxon>
        <taxon>core chlorophytes</taxon>
        <taxon>Chlorophyceae</taxon>
        <taxon>CS clade</taxon>
        <taxon>Chlamydomonadales</taxon>
        <taxon>Chlamydomonadaceae</taxon>
        <taxon>Chlamydomonas</taxon>
    </lineage>
</organism>
<dbReference type="EMBL" id="JAEHOD010000002">
    <property type="protein sequence ID" value="KAG2453970.1"/>
    <property type="molecule type" value="Genomic_DNA"/>
</dbReference>
<feature type="compositionally biased region" description="Low complexity" evidence="2">
    <location>
        <begin position="304"/>
        <end position="315"/>
    </location>
</feature>
<gene>
    <name evidence="3" type="ORF">HYH02_001016</name>
</gene>
<feature type="compositionally biased region" description="Low complexity" evidence="2">
    <location>
        <begin position="590"/>
        <end position="606"/>
    </location>
</feature>
<accession>A0A835WUI6</accession>
<keyword evidence="1" id="KW-0175">Coiled coil</keyword>
<feature type="compositionally biased region" description="Low complexity" evidence="2">
    <location>
        <begin position="680"/>
        <end position="698"/>
    </location>
</feature>
<feature type="region of interest" description="Disordered" evidence="2">
    <location>
        <begin position="653"/>
        <end position="698"/>
    </location>
</feature>
<evidence type="ECO:0000313" key="4">
    <source>
        <dbReference type="Proteomes" id="UP000613740"/>
    </source>
</evidence>
<feature type="region of interest" description="Disordered" evidence="2">
    <location>
        <begin position="547"/>
        <end position="575"/>
    </location>
</feature>
<feature type="coiled-coil region" evidence="1">
    <location>
        <begin position="404"/>
        <end position="431"/>
    </location>
</feature>
<feature type="compositionally biased region" description="Gly residues" evidence="2">
    <location>
        <begin position="363"/>
        <end position="379"/>
    </location>
</feature>